<reference evidence="2 3" key="1">
    <citation type="submission" date="2019-06" db="EMBL/GenBank/DDBJ databases">
        <title>Whole genome shotgun sequence of Vibrio inusitatus NBRC 102082.</title>
        <authorList>
            <person name="Hosoyama A."/>
            <person name="Uohara A."/>
            <person name="Ohji S."/>
            <person name="Ichikawa N."/>
        </authorList>
    </citation>
    <scope>NUCLEOTIDE SEQUENCE [LARGE SCALE GENOMIC DNA]</scope>
    <source>
        <strain evidence="2 3">NBRC 102082</strain>
    </source>
</reference>
<keyword evidence="1" id="KW-0732">Signal</keyword>
<dbReference type="RefSeq" id="WP_167496218.1">
    <property type="nucleotide sequence ID" value="NZ_BJLF01000016.1"/>
</dbReference>
<organism evidence="2 3">
    <name type="scientific">Vibrio inusitatus NBRC 102082</name>
    <dbReference type="NCBI Taxonomy" id="1219070"/>
    <lineage>
        <taxon>Bacteria</taxon>
        <taxon>Pseudomonadati</taxon>
        <taxon>Pseudomonadota</taxon>
        <taxon>Gammaproteobacteria</taxon>
        <taxon>Vibrionales</taxon>
        <taxon>Vibrionaceae</taxon>
        <taxon>Vibrio</taxon>
    </lineage>
</organism>
<dbReference type="AlphaFoldDB" id="A0A4Y3HY95"/>
<dbReference type="EMBL" id="BJLF01000016">
    <property type="protein sequence ID" value="GEA52149.1"/>
    <property type="molecule type" value="Genomic_DNA"/>
</dbReference>
<feature type="chain" id="PRO_5021232229" evidence="1">
    <location>
        <begin position="23"/>
        <end position="57"/>
    </location>
</feature>
<comment type="caution">
    <text evidence="2">The sequence shown here is derived from an EMBL/GenBank/DDBJ whole genome shotgun (WGS) entry which is preliminary data.</text>
</comment>
<evidence type="ECO:0000256" key="1">
    <source>
        <dbReference type="SAM" id="SignalP"/>
    </source>
</evidence>
<feature type="signal peptide" evidence="1">
    <location>
        <begin position="1"/>
        <end position="22"/>
    </location>
</feature>
<dbReference type="Proteomes" id="UP000318717">
    <property type="component" value="Unassembled WGS sequence"/>
</dbReference>
<gene>
    <name evidence="2" type="ORF">VIN01S_29530</name>
</gene>
<protein>
    <submittedName>
        <fullName evidence="2">Uncharacterized protein</fullName>
    </submittedName>
</protein>
<name>A0A4Y3HY95_9VIBR</name>
<proteinExistence type="predicted"/>
<sequence>MKKIFINALILSTITISSVSLARSGSTTTGPIVDCKIGLDVAKTTRVLCEHADRNAK</sequence>
<accession>A0A4Y3HY95</accession>
<keyword evidence="3" id="KW-1185">Reference proteome</keyword>
<evidence type="ECO:0000313" key="2">
    <source>
        <dbReference type="EMBL" id="GEA52149.1"/>
    </source>
</evidence>
<evidence type="ECO:0000313" key="3">
    <source>
        <dbReference type="Proteomes" id="UP000318717"/>
    </source>
</evidence>